<evidence type="ECO:0000256" key="1">
    <source>
        <dbReference type="SAM" id="MobiDB-lite"/>
    </source>
</evidence>
<dbReference type="EMBL" id="JAKOGI010002021">
    <property type="protein sequence ID" value="KAJ8423237.1"/>
    <property type="molecule type" value="Genomic_DNA"/>
</dbReference>
<dbReference type="PANTHER" id="PTHR46250">
    <property type="entry name" value="MYB/SANT-LIKE DNA-BINDING DOMAIN PROTEIN-RELATED"/>
    <property type="match status" value="1"/>
</dbReference>
<dbReference type="PANTHER" id="PTHR46250:SF15">
    <property type="entry name" value="OS01G0523800 PROTEIN"/>
    <property type="match status" value="1"/>
</dbReference>
<evidence type="ECO:0000313" key="2">
    <source>
        <dbReference type="EMBL" id="KAJ8423237.1"/>
    </source>
</evidence>
<comment type="caution">
    <text evidence="2">The sequence shown here is derived from an EMBL/GenBank/DDBJ whole genome shotgun (WGS) entry which is preliminary data.</text>
</comment>
<accession>A0A9Q1GPU1</accession>
<name>A0A9Q1GPU1_9CARY</name>
<sequence length="237" mass="27391">MEEKVKTKVPKSSLRAPHKHSQLQHFRGVYNAVHDMVVGSCKIGFRWDVERKSVVAKSKVWKAYMKRGKPCPYCEDLCIVFGKYRASRRNTQGHEEIKDEEENEESSKKDEPESSSTQEPFGVETYSGKSVKLGKRTRVTENLVKGLSEVTSVFVREIRVASSEISRAVKCLKINEELTKLGLITMEGIEQPENLHLILGWLIILDIEKEDWVLVLLRGYIYTKGPKYEIWYCFLYI</sequence>
<gene>
    <name evidence="2" type="ORF">Cgig2_013489</name>
</gene>
<keyword evidence="3" id="KW-1185">Reference proteome</keyword>
<evidence type="ECO:0000313" key="3">
    <source>
        <dbReference type="Proteomes" id="UP001153076"/>
    </source>
</evidence>
<protein>
    <submittedName>
        <fullName evidence="2">Uncharacterized protein</fullName>
    </submittedName>
</protein>
<feature type="region of interest" description="Disordered" evidence="1">
    <location>
        <begin position="90"/>
        <end position="122"/>
    </location>
</feature>
<feature type="region of interest" description="Disordered" evidence="1">
    <location>
        <begin position="1"/>
        <end position="20"/>
    </location>
</feature>
<dbReference type="Proteomes" id="UP001153076">
    <property type="component" value="Unassembled WGS sequence"/>
</dbReference>
<reference evidence="2" key="1">
    <citation type="submission" date="2022-04" db="EMBL/GenBank/DDBJ databases">
        <title>Carnegiea gigantea Genome sequencing and assembly v2.</title>
        <authorList>
            <person name="Copetti D."/>
            <person name="Sanderson M.J."/>
            <person name="Burquez A."/>
            <person name="Wojciechowski M.F."/>
        </authorList>
    </citation>
    <scope>NUCLEOTIDE SEQUENCE</scope>
    <source>
        <strain evidence="2">SGP5-SGP5p</strain>
        <tissue evidence="2">Aerial part</tissue>
    </source>
</reference>
<organism evidence="2 3">
    <name type="scientific">Carnegiea gigantea</name>
    <dbReference type="NCBI Taxonomy" id="171969"/>
    <lineage>
        <taxon>Eukaryota</taxon>
        <taxon>Viridiplantae</taxon>
        <taxon>Streptophyta</taxon>
        <taxon>Embryophyta</taxon>
        <taxon>Tracheophyta</taxon>
        <taxon>Spermatophyta</taxon>
        <taxon>Magnoliopsida</taxon>
        <taxon>eudicotyledons</taxon>
        <taxon>Gunneridae</taxon>
        <taxon>Pentapetalae</taxon>
        <taxon>Caryophyllales</taxon>
        <taxon>Cactineae</taxon>
        <taxon>Cactaceae</taxon>
        <taxon>Cactoideae</taxon>
        <taxon>Echinocereeae</taxon>
        <taxon>Carnegiea</taxon>
    </lineage>
</organism>
<proteinExistence type="predicted"/>
<dbReference type="OrthoDB" id="618098at2759"/>
<dbReference type="AlphaFoldDB" id="A0A9Q1GPU1"/>